<sequence length="66" mass="7877">RKEERFTKNIRLVGFQEKNLYLMFDYVDALQVVLKINKDTKHLHNRVAPIVVDWPGQLLFVKQLPI</sequence>
<feature type="non-terminal residue" evidence="1">
    <location>
        <position position="1"/>
    </location>
</feature>
<evidence type="ECO:0000313" key="1">
    <source>
        <dbReference type="EMBL" id="CAG8758885.1"/>
    </source>
</evidence>
<dbReference type="Proteomes" id="UP000789920">
    <property type="component" value="Unassembled WGS sequence"/>
</dbReference>
<keyword evidence="2" id="KW-1185">Reference proteome</keyword>
<evidence type="ECO:0000313" key="2">
    <source>
        <dbReference type="Proteomes" id="UP000789920"/>
    </source>
</evidence>
<proteinExistence type="predicted"/>
<reference evidence="1" key="1">
    <citation type="submission" date="2021-06" db="EMBL/GenBank/DDBJ databases">
        <authorList>
            <person name="Kallberg Y."/>
            <person name="Tangrot J."/>
            <person name="Rosling A."/>
        </authorList>
    </citation>
    <scope>NUCLEOTIDE SEQUENCE</scope>
    <source>
        <strain evidence="1">MA461A</strain>
    </source>
</reference>
<dbReference type="EMBL" id="CAJVQC010035398">
    <property type="protein sequence ID" value="CAG8758885.1"/>
    <property type="molecule type" value="Genomic_DNA"/>
</dbReference>
<gene>
    <name evidence="1" type="ORF">RPERSI_LOCUS15005</name>
</gene>
<comment type="caution">
    <text evidence="1">The sequence shown here is derived from an EMBL/GenBank/DDBJ whole genome shotgun (WGS) entry which is preliminary data.</text>
</comment>
<organism evidence="1 2">
    <name type="scientific">Racocetra persica</name>
    <dbReference type="NCBI Taxonomy" id="160502"/>
    <lineage>
        <taxon>Eukaryota</taxon>
        <taxon>Fungi</taxon>
        <taxon>Fungi incertae sedis</taxon>
        <taxon>Mucoromycota</taxon>
        <taxon>Glomeromycotina</taxon>
        <taxon>Glomeromycetes</taxon>
        <taxon>Diversisporales</taxon>
        <taxon>Gigasporaceae</taxon>
        <taxon>Racocetra</taxon>
    </lineage>
</organism>
<protein>
    <submittedName>
        <fullName evidence="1">12236_t:CDS:1</fullName>
    </submittedName>
</protein>
<name>A0ACA9QNZ9_9GLOM</name>
<accession>A0ACA9QNZ9</accession>